<feature type="coiled-coil region" evidence="1">
    <location>
        <begin position="13"/>
        <end position="58"/>
    </location>
</feature>
<evidence type="ECO:0000313" key="4">
    <source>
        <dbReference type="EMBL" id="KAG5649764.1"/>
    </source>
</evidence>
<dbReference type="InterPro" id="IPR050167">
    <property type="entry name" value="Ser_Thr_protein_kinase"/>
</dbReference>
<protein>
    <recommendedName>
        <fullName evidence="3">Protein kinase domain-containing protein</fullName>
    </recommendedName>
</protein>
<reference evidence="4" key="2">
    <citation type="submission" date="2021-10" db="EMBL/GenBank/DDBJ databases">
        <title>Phylogenomics reveals ancestral predisposition of the termite-cultivated fungus Termitomyces towards a domesticated lifestyle.</title>
        <authorList>
            <person name="Auxier B."/>
            <person name="Grum-Grzhimaylo A."/>
            <person name="Cardenas M.E."/>
            <person name="Lodge J.D."/>
            <person name="Laessoe T."/>
            <person name="Pedersen O."/>
            <person name="Smith M.E."/>
            <person name="Kuyper T.W."/>
            <person name="Franco-Molano E.A."/>
            <person name="Baroni T.J."/>
            <person name="Aanen D.K."/>
        </authorList>
    </citation>
    <scope>NUCLEOTIDE SEQUENCE</scope>
    <source>
        <strain evidence="4">D49</strain>
    </source>
</reference>
<feature type="region of interest" description="Disordered" evidence="2">
    <location>
        <begin position="109"/>
        <end position="130"/>
    </location>
</feature>
<dbReference type="PANTHER" id="PTHR23257:SF963">
    <property type="entry name" value="AT08303P"/>
    <property type="match status" value="1"/>
</dbReference>
<keyword evidence="1" id="KW-0175">Coiled coil</keyword>
<name>A0A9P7GFS6_9AGAR</name>
<dbReference type="Pfam" id="PF07714">
    <property type="entry name" value="PK_Tyr_Ser-Thr"/>
    <property type="match status" value="1"/>
</dbReference>
<evidence type="ECO:0000259" key="3">
    <source>
        <dbReference type="PROSITE" id="PS50011"/>
    </source>
</evidence>
<dbReference type="GO" id="GO:0004672">
    <property type="term" value="F:protein kinase activity"/>
    <property type="evidence" value="ECO:0007669"/>
    <property type="project" value="InterPro"/>
</dbReference>
<keyword evidence="5" id="KW-1185">Reference proteome</keyword>
<dbReference type="PANTHER" id="PTHR23257">
    <property type="entry name" value="SERINE-THREONINE PROTEIN KINASE"/>
    <property type="match status" value="1"/>
</dbReference>
<dbReference type="EMBL" id="JABCKI010000719">
    <property type="protein sequence ID" value="KAG5649764.1"/>
    <property type="molecule type" value="Genomic_DNA"/>
</dbReference>
<organism evidence="4 5">
    <name type="scientific">Sphagnurus paluster</name>
    <dbReference type="NCBI Taxonomy" id="117069"/>
    <lineage>
        <taxon>Eukaryota</taxon>
        <taxon>Fungi</taxon>
        <taxon>Dikarya</taxon>
        <taxon>Basidiomycota</taxon>
        <taxon>Agaricomycotina</taxon>
        <taxon>Agaricomycetes</taxon>
        <taxon>Agaricomycetidae</taxon>
        <taxon>Agaricales</taxon>
        <taxon>Tricholomatineae</taxon>
        <taxon>Lyophyllaceae</taxon>
        <taxon>Sphagnurus</taxon>
    </lineage>
</organism>
<dbReference type="Proteomes" id="UP000717328">
    <property type="component" value="Unassembled WGS sequence"/>
</dbReference>
<evidence type="ECO:0000256" key="2">
    <source>
        <dbReference type="SAM" id="MobiDB-lite"/>
    </source>
</evidence>
<dbReference type="InterPro" id="IPR001245">
    <property type="entry name" value="Ser-Thr/Tyr_kinase_cat_dom"/>
</dbReference>
<dbReference type="SUPFAM" id="SSF56112">
    <property type="entry name" value="Protein kinase-like (PK-like)"/>
    <property type="match status" value="1"/>
</dbReference>
<evidence type="ECO:0000313" key="5">
    <source>
        <dbReference type="Proteomes" id="UP000717328"/>
    </source>
</evidence>
<feature type="domain" description="Protein kinase" evidence="3">
    <location>
        <begin position="163"/>
        <end position="435"/>
    </location>
</feature>
<dbReference type="InterPro" id="IPR000719">
    <property type="entry name" value="Prot_kinase_dom"/>
</dbReference>
<dbReference type="OrthoDB" id="5966500at2759"/>
<dbReference type="PROSITE" id="PS50011">
    <property type="entry name" value="PROTEIN_KINASE_DOM"/>
    <property type="match status" value="1"/>
</dbReference>
<evidence type="ECO:0000256" key="1">
    <source>
        <dbReference type="SAM" id="Coils"/>
    </source>
</evidence>
<accession>A0A9P7GFS6</accession>
<dbReference type="GO" id="GO:0005737">
    <property type="term" value="C:cytoplasm"/>
    <property type="evidence" value="ECO:0007669"/>
    <property type="project" value="TreeGrafter"/>
</dbReference>
<comment type="caution">
    <text evidence="4">The sequence shown here is derived from an EMBL/GenBank/DDBJ whole genome shotgun (WGS) entry which is preliminary data.</text>
</comment>
<proteinExistence type="predicted"/>
<dbReference type="AlphaFoldDB" id="A0A9P7GFS6"/>
<gene>
    <name evidence="4" type="ORF">H0H81_002118</name>
</gene>
<dbReference type="Gene3D" id="1.10.510.10">
    <property type="entry name" value="Transferase(Phosphotransferase) domain 1"/>
    <property type="match status" value="1"/>
</dbReference>
<dbReference type="GO" id="GO:0005524">
    <property type="term" value="F:ATP binding"/>
    <property type="evidence" value="ECO:0007669"/>
    <property type="project" value="InterPro"/>
</dbReference>
<reference evidence="4" key="1">
    <citation type="submission" date="2021-02" db="EMBL/GenBank/DDBJ databases">
        <authorList>
            <person name="Nieuwenhuis M."/>
            <person name="Van De Peppel L.J.J."/>
        </authorList>
    </citation>
    <scope>NUCLEOTIDE SEQUENCE</scope>
    <source>
        <strain evidence="4">D49</strain>
    </source>
</reference>
<sequence length="445" mass="50048">MDEATAAVIILNKNQAEARERHLRQSEELLQNQMIQLKEAEESRMAQIEALRRRENEELRQLIYSGFSQGRRELGPILELQESGDNVAELIMSGGERQLEALNEENDSLGENMQEETSSPCDNLQTQPSRNQQRDVIQRGLLELHRLTGIPTTVKILNGTVTKEGERAFAGGQYSVVWRGRWLDQTKVAIKVLRNIEASDPKARKRFEREVKVWAKLENNHILPFYGIVTDQGQHIQMVGILAGYYPFCHHFLSNFAGISLAEQWERAKLSGAAKGLEYIHSKNITHGNVQHPNNIRKACICDFGMSKIIEDVTGTSASATLTTSGSARWLAPELITGTVSSPTKEADVYSFGMAMLELLTRKPPYADLRRDATVIYGVVVLKKIPERPVEPEVVRWLSDPLWTLMRECWKVPESSRPSMVQTSAAIQEIENAQLTPASDAMDVS</sequence>
<dbReference type="InterPro" id="IPR011009">
    <property type="entry name" value="Kinase-like_dom_sf"/>
</dbReference>
<dbReference type="GO" id="GO:0007165">
    <property type="term" value="P:signal transduction"/>
    <property type="evidence" value="ECO:0007669"/>
    <property type="project" value="TreeGrafter"/>
</dbReference>